<evidence type="ECO:0000313" key="2">
    <source>
        <dbReference type="WBParaSite" id="TCNE_0000018001-mRNA-1"/>
    </source>
</evidence>
<organism evidence="1 2">
    <name type="scientific">Toxocara canis</name>
    <name type="common">Canine roundworm</name>
    <dbReference type="NCBI Taxonomy" id="6265"/>
    <lineage>
        <taxon>Eukaryota</taxon>
        <taxon>Metazoa</taxon>
        <taxon>Ecdysozoa</taxon>
        <taxon>Nematoda</taxon>
        <taxon>Chromadorea</taxon>
        <taxon>Rhabditida</taxon>
        <taxon>Spirurina</taxon>
        <taxon>Ascaridomorpha</taxon>
        <taxon>Ascaridoidea</taxon>
        <taxon>Toxocaridae</taxon>
        <taxon>Toxocara</taxon>
    </lineage>
</organism>
<sequence length="48" mass="5549">LRAQTPILILKALCIYLEITVDWVPGHIARIRDRVSVKFAIPSHTYYP</sequence>
<dbReference type="AlphaFoldDB" id="A0A183TVB1"/>
<evidence type="ECO:0000313" key="1">
    <source>
        <dbReference type="Proteomes" id="UP000050794"/>
    </source>
</evidence>
<name>A0A183TVB1_TOXCA</name>
<dbReference type="WBParaSite" id="TCNE_0000018001-mRNA-1">
    <property type="protein sequence ID" value="TCNE_0000018001-mRNA-1"/>
    <property type="gene ID" value="TCNE_0000018001"/>
</dbReference>
<protein>
    <submittedName>
        <fullName evidence="2">IS4 family transposase</fullName>
    </submittedName>
</protein>
<dbReference type="Proteomes" id="UP000050794">
    <property type="component" value="Unassembled WGS sequence"/>
</dbReference>
<reference evidence="2" key="1">
    <citation type="submission" date="2016-06" db="UniProtKB">
        <authorList>
            <consortium name="WormBaseParasite"/>
        </authorList>
    </citation>
    <scope>IDENTIFICATION</scope>
</reference>
<proteinExistence type="predicted"/>
<accession>A0A183TVB1</accession>
<keyword evidence="1" id="KW-1185">Reference proteome</keyword>